<name>A0A7D9LET1_PARCT</name>
<protein>
    <submittedName>
        <fullName evidence="1">Uncharacterized protein</fullName>
    </submittedName>
</protein>
<accession>A0A7D9LET1</accession>
<dbReference type="PANTHER" id="PTHR47331">
    <property type="entry name" value="PHD-TYPE DOMAIN-CONTAINING PROTEIN"/>
    <property type="match status" value="1"/>
</dbReference>
<sequence length="664" mass="78863">AIKRLESVEKQLLRNPIRAEVYKSSINQYHERGFAEEVKDTKAHDNDIKLFPEAAKRVMDDMYVDDCLTGADDKEEAVKLQKELTEFMHCAAFNLTKWSSNTEDVLSHVEEKDRARNMLIDFREREPLKALGICWNTLTDCFEFHIPQNQFLLHECETKRNMLSDASKIFDPMGLLSPYTIRSKMLFQQLWNRGLQWDEQLPEDILQQWNAWKTEDSTDMGSAEMEALSRGGKSRRFTDSWSNIEKSERQRFVETWPNQKLNQASTRDAQKERKAKPVQNFVTVSNKPVIDHGRYERWIKLIRVTAYVLRFVANLKLKKHDFPKELSVDEIANAETFLYHHIQKEAFPEEYERLASGKTLQRNSRILKLDPYFDKNSHTLRLGQAKMLTMYRSIKLDIDGDRIHRSESERRVVMKGYIRAKCAPLDLEARLIIALSTDDLNFPSQSKYRGDMPRSLVLQNFVRCDEEDGCYPMASFTYQQLTQSLTQTLLSTQPFGTTTMNNDLLYYLKSFVSQRLLFMKRSTLPGHPKGFAMIQFIQELQIIKTMNAYFMQIRQLFHYVQRFTTQRTPYNFSQRKLFMFNEKRSIRKWERHWYIAQLLQSKKGPKNPEVRCLLPSESQLFELDHHHWGHCHFFLICKFWRYSHIGSTELSRWWQYNFRFQHIC</sequence>
<evidence type="ECO:0000313" key="2">
    <source>
        <dbReference type="Proteomes" id="UP001152795"/>
    </source>
</evidence>
<gene>
    <name evidence="1" type="ORF">PACLA_8A039142</name>
</gene>
<feature type="non-terminal residue" evidence="1">
    <location>
        <position position="664"/>
    </location>
</feature>
<dbReference type="AlphaFoldDB" id="A0A7D9LET1"/>
<evidence type="ECO:0000313" key="1">
    <source>
        <dbReference type="EMBL" id="CAB4031409.1"/>
    </source>
</evidence>
<feature type="non-terminal residue" evidence="1">
    <location>
        <position position="1"/>
    </location>
</feature>
<dbReference type="Proteomes" id="UP001152795">
    <property type="component" value="Unassembled WGS sequence"/>
</dbReference>
<proteinExistence type="predicted"/>
<dbReference type="InterPro" id="IPR008042">
    <property type="entry name" value="Retrotrans_Pao"/>
</dbReference>
<dbReference type="OrthoDB" id="6367888at2759"/>
<comment type="caution">
    <text evidence="1">The sequence shown here is derived from an EMBL/GenBank/DDBJ whole genome shotgun (WGS) entry which is preliminary data.</text>
</comment>
<reference evidence="1" key="1">
    <citation type="submission" date="2020-04" db="EMBL/GenBank/DDBJ databases">
        <authorList>
            <person name="Alioto T."/>
            <person name="Alioto T."/>
            <person name="Gomez Garrido J."/>
        </authorList>
    </citation>
    <scope>NUCLEOTIDE SEQUENCE</scope>
    <source>
        <strain evidence="1">A484AB</strain>
    </source>
</reference>
<keyword evidence="2" id="KW-1185">Reference proteome</keyword>
<organism evidence="1 2">
    <name type="scientific">Paramuricea clavata</name>
    <name type="common">Red gorgonian</name>
    <name type="synonym">Violescent sea-whip</name>
    <dbReference type="NCBI Taxonomy" id="317549"/>
    <lineage>
        <taxon>Eukaryota</taxon>
        <taxon>Metazoa</taxon>
        <taxon>Cnidaria</taxon>
        <taxon>Anthozoa</taxon>
        <taxon>Octocorallia</taxon>
        <taxon>Malacalcyonacea</taxon>
        <taxon>Plexauridae</taxon>
        <taxon>Paramuricea</taxon>
    </lineage>
</organism>
<dbReference type="Pfam" id="PF05380">
    <property type="entry name" value="Peptidase_A17"/>
    <property type="match status" value="1"/>
</dbReference>
<dbReference type="EMBL" id="CACRXK020017608">
    <property type="protein sequence ID" value="CAB4031409.1"/>
    <property type="molecule type" value="Genomic_DNA"/>
</dbReference>
<dbReference type="PANTHER" id="PTHR47331:SF1">
    <property type="entry name" value="GAG-LIKE PROTEIN"/>
    <property type="match status" value="1"/>
</dbReference>